<reference evidence="2 3" key="1">
    <citation type="submission" date="2015-07" db="EMBL/GenBank/DDBJ databases">
        <title>The genome of Melipona quadrifasciata.</title>
        <authorList>
            <person name="Pan H."/>
            <person name="Kapheim K."/>
        </authorList>
    </citation>
    <scope>NUCLEOTIDE SEQUENCE [LARGE SCALE GENOMIC DNA]</scope>
    <source>
        <strain evidence="2">0111107301</strain>
        <tissue evidence="2">Whole body</tissue>
    </source>
</reference>
<dbReference type="GO" id="GO:0016460">
    <property type="term" value="C:myosin II complex"/>
    <property type="evidence" value="ECO:0007669"/>
    <property type="project" value="TreeGrafter"/>
</dbReference>
<dbReference type="STRING" id="166423.A0A0N0U4F4"/>
<keyword evidence="3" id="KW-1185">Reference proteome</keyword>
<dbReference type="GO" id="GO:0005509">
    <property type="term" value="F:calcium ion binding"/>
    <property type="evidence" value="ECO:0007669"/>
    <property type="project" value="InterPro"/>
</dbReference>
<accession>A0A0N0U4F4</accession>
<protein>
    <submittedName>
        <fullName evidence="2">Calmodulin-like protein 4</fullName>
    </submittedName>
</protein>
<dbReference type="InterPro" id="IPR050230">
    <property type="entry name" value="CALM/Myosin/TropC-like"/>
</dbReference>
<name>A0A0N0U4F4_9HYME</name>
<evidence type="ECO:0000313" key="2">
    <source>
        <dbReference type="EMBL" id="KOX72332.1"/>
    </source>
</evidence>
<evidence type="ECO:0000256" key="1">
    <source>
        <dbReference type="ARBA" id="ARBA00022737"/>
    </source>
</evidence>
<keyword evidence="1" id="KW-0677">Repeat</keyword>
<sequence>MYTTSNYGAYEKNMSRNGDRRKHKLLTLSGTIKLSTNEEISRGVIFVTVKEAKETGKSREMSGEVLQREKIYHVEWTMYNVAIVPAALQLNSEFLFVYGKFGVGKIYGNQKFRECFYLFARNGQIRTLDELTIIMRSLGLSPTIAELNKYLKDKGGKMSFADFLEVMHLQTRAEDLPKEVIDAFQAADKFRTGTIPARQLAHMLLHWGEQLSNKEVEQIFREANVSPNGHSIFEINKKSTLSQNRKNLFSQQFISSRRTIYILSLKITYNYQCSVPNPFDLIRNEERGLGFNTISTIAEMNGMTSYDNLKKRHHLLVVQDRIWPPDAIVRNADHSNSSEFRGVPFQMMVGPDLSHPTVGCQYLFHHYYTLNSPREFSVPICELLDKSSCLESLRDHRHTLKSFITVFQQILQSRDETATSVIHLHSRTLKLQSFEVG</sequence>
<dbReference type="CDD" id="cd00051">
    <property type="entry name" value="EFh"/>
    <property type="match status" value="1"/>
</dbReference>
<evidence type="ECO:0000313" key="3">
    <source>
        <dbReference type="Proteomes" id="UP000053105"/>
    </source>
</evidence>
<dbReference type="PANTHER" id="PTHR23048:SF0">
    <property type="entry name" value="CALMODULIN LIKE 3"/>
    <property type="match status" value="1"/>
</dbReference>
<proteinExistence type="predicted"/>
<dbReference type="OrthoDB" id="435273at2759"/>
<dbReference type="Proteomes" id="UP000053105">
    <property type="component" value="Unassembled WGS sequence"/>
</dbReference>
<dbReference type="AlphaFoldDB" id="A0A0N0U4F4"/>
<dbReference type="EMBL" id="KQ435821">
    <property type="protein sequence ID" value="KOX72332.1"/>
    <property type="molecule type" value="Genomic_DNA"/>
</dbReference>
<dbReference type="FunFam" id="1.10.238.10:FF:000178">
    <property type="entry name" value="Calmodulin-2 A"/>
    <property type="match status" value="1"/>
</dbReference>
<gene>
    <name evidence="2" type="ORF">WN51_01430</name>
</gene>
<dbReference type="InterPro" id="IPR002048">
    <property type="entry name" value="EF_hand_dom"/>
</dbReference>
<dbReference type="SUPFAM" id="SSF47473">
    <property type="entry name" value="EF-hand"/>
    <property type="match status" value="1"/>
</dbReference>
<dbReference type="PANTHER" id="PTHR23048">
    <property type="entry name" value="MYOSIN LIGHT CHAIN 1, 3"/>
    <property type="match status" value="1"/>
</dbReference>
<organism evidence="2 3">
    <name type="scientific">Melipona quadrifasciata</name>
    <dbReference type="NCBI Taxonomy" id="166423"/>
    <lineage>
        <taxon>Eukaryota</taxon>
        <taxon>Metazoa</taxon>
        <taxon>Ecdysozoa</taxon>
        <taxon>Arthropoda</taxon>
        <taxon>Hexapoda</taxon>
        <taxon>Insecta</taxon>
        <taxon>Pterygota</taxon>
        <taxon>Neoptera</taxon>
        <taxon>Endopterygota</taxon>
        <taxon>Hymenoptera</taxon>
        <taxon>Apocrita</taxon>
        <taxon>Aculeata</taxon>
        <taxon>Apoidea</taxon>
        <taxon>Anthophila</taxon>
        <taxon>Apidae</taxon>
        <taxon>Melipona</taxon>
    </lineage>
</organism>
<dbReference type="InterPro" id="IPR011992">
    <property type="entry name" value="EF-hand-dom_pair"/>
</dbReference>
<dbReference type="Gene3D" id="1.10.238.10">
    <property type="entry name" value="EF-hand"/>
    <property type="match status" value="2"/>
</dbReference>